<feature type="compositionally biased region" description="Basic and acidic residues" evidence="1">
    <location>
        <begin position="96"/>
        <end position="119"/>
    </location>
</feature>
<name>A0A644ZHR6_9ZZZZ</name>
<sequence>MQAFACFGELIGQRRGDAVGSLEDRQRIQLVHVADHEGHGHGLAQRAAQAQHHATEHASLGVGQHHFPDHFPGSGTQAVGRFLEQRGRHFKHVAHHRGDERDDHDGQDDAGRKNTDTHRRAGHQRAQIRHAAQQLLQRLLHISGQDGAEHHQTPHAVDDGGHGGQQLNGRAQRALEPCGREFGKK</sequence>
<feature type="region of interest" description="Disordered" evidence="1">
    <location>
        <begin position="147"/>
        <end position="185"/>
    </location>
</feature>
<organism evidence="2">
    <name type="scientific">bioreactor metagenome</name>
    <dbReference type="NCBI Taxonomy" id="1076179"/>
    <lineage>
        <taxon>unclassified sequences</taxon>
        <taxon>metagenomes</taxon>
        <taxon>ecological metagenomes</taxon>
    </lineage>
</organism>
<reference evidence="2" key="1">
    <citation type="submission" date="2019-08" db="EMBL/GenBank/DDBJ databases">
        <authorList>
            <person name="Kucharzyk K."/>
            <person name="Murdoch R.W."/>
            <person name="Higgins S."/>
            <person name="Loffler F."/>
        </authorList>
    </citation>
    <scope>NUCLEOTIDE SEQUENCE</scope>
</reference>
<proteinExistence type="predicted"/>
<feature type="compositionally biased region" description="Basic and acidic residues" evidence="1">
    <location>
        <begin position="147"/>
        <end position="161"/>
    </location>
</feature>
<dbReference type="AlphaFoldDB" id="A0A644ZHR6"/>
<evidence type="ECO:0000256" key="1">
    <source>
        <dbReference type="SAM" id="MobiDB-lite"/>
    </source>
</evidence>
<feature type="region of interest" description="Disordered" evidence="1">
    <location>
        <begin position="92"/>
        <end position="127"/>
    </location>
</feature>
<protein>
    <submittedName>
        <fullName evidence="2">Uncharacterized protein</fullName>
    </submittedName>
</protein>
<comment type="caution">
    <text evidence="2">The sequence shown here is derived from an EMBL/GenBank/DDBJ whole genome shotgun (WGS) entry which is preliminary data.</text>
</comment>
<gene>
    <name evidence="2" type="ORF">SDC9_87083</name>
</gene>
<dbReference type="EMBL" id="VSSQ01009001">
    <property type="protein sequence ID" value="MPM40442.1"/>
    <property type="molecule type" value="Genomic_DNA"/>
</dbReference>
<accession>A0A644ZHR6</accession>
<evidence type="ECO:0000313" key="2">
    <source>
        <dbReference type="EMBL" id="MPM40442.1"/>
    </source>
</evidence>